<sequence length="519" mass="55347">MPLDEEGAKWSCEPCIRGHRSSKCQHFDRLMMKVPKAGRPLAKCPHPKGTCSCQKTYAVMVRIPKGSTCLCRPLYEVPVGVNESAKSPAPVSSPASKVQKPGRRQSNIQAAPESIAKALDAMPPNLKFENGTPSYQPGFSGQDNSHAATPNHNNQPSPPSQESVEGDMQPPKASCCSQKLQEPNPTQNGGSCCGSSTVSSKNTSVSNSEEQKPTQPTWNDMSHMQFSAPQIPWQSPPVHTNGQFMQPYGQAAPAFYMNGYTQNVSSSPSMVYPGQMNGLGITQPPMGSFQSNHTPNPTFPPSTALGGDCHDCHCGDDCQCLGCATHPFNNTTRQHVQEMGVMITSNGDDQNPDATANAYHSPFPGSTAASPLNFFVPNTPSLDQHAIDTYADPRSNLPSGYSSPLSAGQTLNQQLMHPSEYYTLEYPVGLPSTCSDVTGSCQCGSDCSCIGCLTHSGHNGVPLDAPIPESSVAEPARQESSSHAPPQTSSAPSHTYRIPVLENVSVPCMSPQTLETSII</sequence>
<keyword evidence="11" id="KW-1185">Reference proteome</keyword>
<dbReference type="PANTHER" id="PTHR28088">
    <property type="entry name" value="TRANSCRIPTIONAL ACTIVATOR HAA1-RELATED"/>
    <property type="match status" value="1"/>
</dbReference>
<evidence type="ECO:0000256" key="5">
    <source>
        <dbReference type="ARBA" id="ARBA00023015"/>
    </source>
</evidence>
<protein>
    <recommendedName>
        <fullName evidence="9">Copper-fist domain-containing protein</fullName>
    </recommendedName>
</protein>
<dbReference type="InterPro" id="IPR001083">
    <property type="entry name" value="Cu_fist_DNA-bd_dom"/>
</dbReference>
<dbReference type="OrthoDB" id="5600085at2759"/>
<proteinExistence type="predicted"/>
<dbReference type="PANTHER" id="PTHR28088:SF9">
    <property type="entry name" value="TRANSCRIPTION FACTOR GRISEA, PUTATIVE (AFU_ORTHOLOGUE AFUA_1G13190)-RELATED"/>
    <property type="match status" value="1"/>
</dbReference>
<feature type="compositionally biased region" description="Polar residues" evidence="8">
    <location>
        <begin position="478"/>
        <end position="493"/>
    </location>
</feature>
<dbReference type="Pfam" id="PF00649">
    <property type="entry name" value="Copper-fist"/>
    <property type="match status" value="1"/>
</dbReference>
<dbReference type="SMART" id="SM01090">
    <property type="entry name" value="Copper-fist"/>
    <property type="match status" value="1"/>
</dbReference>
<accession>A0A9W9F0U5</accession>
<keyword evidence="4" id="KW-0186">Copper</keyword>
<dbReference type="EMBL" id="JAPMSZ010000009">
    <property type="protein sequence ID" value="KAJ5091527.1"/>
    <property type="molecule type" value="Genomic_DNA"/>
</dbReference>
<dbReference type="GO" id="GO:0045944">
    <property type="term" value="P:positive regulation of transcription by RNA polymerase II"/>
    <property type="evidence" value="ECO:0007669"/>
    <property type="project" value="TreeGrafter"/>
</dbReference>
<keyword evidence="5" id="KW-0805">Transcription regulation</keyword>
<dbReference type="SUPFAM" id="SSF57879">
    <property type="entry name" value="Zinc domain conserved in yeast copper-regulated transcription factors"/>
    <property type="match status" value="1"/>
</dbReference>
<dbReference type="GO" id="GO:0005507">
    <property type="term" value="F:copper ion binding"/>
    <property type="evidence" value="ECO:0007669"/>
    <property type="project" value="InterPro"/>
</dbReference>
<dbReference type="GO" id="GO:0000981">
    <property type="term" value="F:DNA-binding transcription factor activity, RNA polymerase II-specific"/>
    <property type="evidence" value="ECO:0007669"/>
    <property type="project" value="TreeGrafter"/>
</dbReference>
<dbReference type="GO" id="GO:0006878">
    <property type="term" value="P:intracellular copper ion homeostasis"/>
    <property type="evidence" value="ECO:0007669"/>
    <property type="project" value="TreeGrafter"/>
</dbReference>
<evidence type="ECO:0000256" key="4">
    <source>
        <dbReference type="ARBA" id="ARBA00023008"/>
    </source>
</evidence>
<dbReference type="Gene3D" id="3.90.430.10">
    <property type="entry name" value="Copper fist DNA-binding domain"/>
    <property type="match status" value="1"/>
</dbReference>
<feature type="compositionally biased region" description="Low complexity" evidence="8">
    <location>
        <begin position="84"/>
        <end position="98"/>
    </location>
</feature>
<dbReference type="PROSITE" id="PS50073">
    <property type="entry name" value="COPPER_FIST_2"/>
    <property type="match status" value="1"/>
</dbReference>
<dbReference type="GeneID" id="81396094"/>
<keyword evidence="7" id="KW-0539">Nucleus</keyword>
<keyword evidence="2" id="KW-0479">Metal-binding</keyword>
<dbReference type="GO" id="GO:0006879">
    <property type="term" value="P:intracellular iron ion homeostasis"/>
    <property type="evidence" value="ECO:0007669"/>
    <property type="project" value="TreeGrafter"/>
</dbReference>
<reference evidence="10" key="2">
    <citation type="journal article" date="2023" name="IMA Fungus">
        <title>Comparative genomic study of the Penicillium genus elucidates a diverse pangenome and 15 lateral gene transfer events.</title>
        <authorList>
            <person name="Petersen C."/>
            <person name="Sorensen T."/>
            <person name="Nielsen M.R."/>
            <person name="Sondergaard T.E."/>
            <person name="Sorensen J.L."/>
            <person name="Fitzpatrick D.A."/>
            <person name="Frisvad J.C."/>
            <person name="Nielsen K.L."/>
        </authorList>
    </citation>
    <scope>NUCLEOTIDE SEQUENCE</scope>
    <source>
        <strain evidence="10">IBT 34128</strain>
    </source>
</reference>
<keyword evidence="3" id="KW-0862">Zinc</keyword>
<comment type="subcellular location">
    <subcellularLocation>
        <location evidence="1">Nucleus</location>
    </subcellularLocation>
</comment>
<organism evidence="10 11">
    <name type="scientific">Penicillium alfredii</name>
    <dbReference type="NCBI Taxonomy" id="1506179"/>
    <lineage>
        <taxon>Eukaryota</taxon>
        <taxon>Fungi</taxon>
        <taxon>Dikarya</taxon>
        <taxon>Ascomycota</taxon>
        <taxon>Pezizomycotina</taxon>
        <taxon>Eurotiomycetes</taxon>
        <taxon>Eurotiomycetidae</taxon>
        <taxon>Eurotiales</taxon>
        <taxon>Aspergillaceae</taxon>
        <taxon>Penicillium</taxon>
    </lineage>
</organism>
<feature type="compositionally biased region" description="Polar residues" evidence="8">
    <location>
        <begin position="131"/>
        <end position="148"/>
    </location>
</feature>
<gene>
    <name evidence="10" type="ORF">NUU61_006397</name>
</gene>
<evidence type="ECO:0000259" key="9">
    <source>
        <dbReference type="PROSITE" id="PS50073"/>
    </source>
</evidence>
<dbReference type="SMART" id="SM00412">
    <property type="entry name" value="Cu_FIST"/>
    <property type="match status" value="1"/>
</dbReference>
<keyword evidence="6" id="KW-0804">Transcription</keyword>
<evidence type="ECO:0000313" key="11">
    <source>
        <dbReference type="Proteomes" id="UP001141434"/>
    </source>
</evidence>
<dbReference type="Proteomes" id="UP001141434">
    <property type="component" value="Unassembled WGS sequence"/>
</dbReference>
<dbReference type="GO" id="GO:0000978">
    <property type="term" value="F:RNA polymerase II cis-regulatory region sequence-specific DNA binding"/>
    <property type="evidence" value="ECO:0007669"/>
    <property type="project" value="TreeGrafter"/>
</dbReference>
<evidence type="ECO:0000256" key="7">
    <source>
        <dbReference type="ARBA" id="ARBA00023242"/>
    </source>
</evidence>
<evidence type="ECO:0000256" key="2">
    <source>
        <dbReference type="ARBA" id="ARBA00022723"/>
    </source>
</evidence>
<evidence type="ECO:0000256" key="3">
    <source>
        <dbReference type="ARBA" id="ARBA00022833"/>
    </source>
</evidence>
<dbReference type="RefSeq" id="XP_056509725.1">
    <property type="nucleotide sequence ID" value="XM_056656925.1"/>
</dbReference>
<evidence type="ECO:0000256" key="8">
    <source>
        <dbReference type="SAM" id="MobiDB-lite"/>
    </source>
</evidence>
<comment type="caution">
    <text evidence="10">The sequence shown here is derived from an EMBL/GenBank/DDBJ whole genome shotgun (WGS) entry which is preliminary data.</text>
</comment>
<feature type="region of interest" description="Disordered" evidence="8">
    <location>
        <begin position="123"/>
        <end position="222"/>
    </location>
</feature>
<evidence type="ECO:0000256" key="6">
    <source>
        <dbReference type="ARBA" id="ARBA00023163"/>
    </source>
</evidence>
<dbReference type="InterPro" id="IPR051763">
    <property type="entry name" value="Copper_Homeo_Regul"/>
</dbReference>
<feature type="region of interest" description="Disordered" evidence="8">
    <location>
        <begin position="463"/>
        <end position="494"/>
    </location>
</feature>
<feature type="region of interest" description="Disordered" evidence="8">
    <location>
        <begin position="83"/>
        <end position="108"/>
    </location>
</feature>
<feature type="domain" description="Copper-fist" evidence="9">
    <location>
        <begin position="6"/>
        <end position="41"/>
    </location>
</feature>
<name>A0A9W9F0U5_9EURO</name>
<evidence type="ECO:0000313" key="10">
    <source>
        <dbReference type="EMBL" id="KAJ5091527.1"/>
    </source>
</evidence>
<dbReference type="InterPro" id="IPR036395">
    <property type="entry name" value="Cu_fist_DNA-bd_dom_sf"/>
</dbReference>
<feature type="compositionally biased region" description="Polar residues" evidence="8">
    <location>
        <begin position="175"/>
        <end position="188"/>
    </location>
</feature>
<evidence type="ECO:0000256" key="1">
    <source>
        <dbReference type="ARBA" id="ARBA00004123"/>
    </source>
</evidence>
<feature type="compositionally biased region" description="Low complexity" evidence="8">
    <location>
        <begin position="189"/>
        <end position="208"/>
    </location>
</feature>
<dbReference type="GO" id="GO:0005634">
    <property type="term" value="C:nucleus"/>
    <property type="evidence" value="ECO:0007669"/>
    <property type="project" value="UniProtKB-SubCell"/>
</dbReference>
<dbReference type="AlphaFoldDB" id="A0A9W9F0U5"/>
<dbReference type="FunFam" id="3.90.430.10:FF:000001">
    <property type="entry name" value="Copper fist DNA-binding protein"/>
    <property type="match status" value="1"/>
</dbReference>
<feature type="compositionally biased region" description="Polar residues" evidence="8">
    <location>
        <begin position="213"/>
        <end position="222"/>
    </location>
</feature>
<reference evidence="10" key="1">
    <citation type="submission" date="2022-11" db="EMBL/GenBank/DDBJ databases">
        <authorList>
            <person name="Petersen C."/>
        </authorList>
    </citation>
    <scope>NUCLEOTIDE SEQUENCE</scope>
    <source>
        <strain evidence="10">IBT 34128</strain>
    </source>
</reference>